<dbReference type="STRING" id="23.BEL05_17815"/>
<keyword evidence="2" id="KW-0808">Transferase</keyword>
<dbReference type="SUPFAM" id="SSF53756">
    <property type="entry name" value="UDP-Glycosyltransferase/glycogen phosphorylase"/>
    <property type="match status" value="1"/>
</dbReference>
<dbReference type="AlphaFoldDB" id="A0A1E5J068"/>
<gene>
    <name evidence="2" type="ORF">BEL05_17815</name>
</gene>
<protein>
    <submittedName>
        <fullName evidence="2">Glycosyl transferase</fullName>
    </submittedName>
</protein>
<dbReference type="GO" id="GO:0016757">
    <property type="term" value="F:glycosyltransferase activity"/>
    <property type="evidence" value="ECO:0007669"/>
    <property type="project" value="UniProtKB-ARBA"/>
</dbReference>
<dbReference type="Gene3D" id="3.40.50.2000">
    <property type="entry name" value="Glycogen Phosphorylase B"/>
    <property type="match status" value="2"/>
</dbReference>
<feature type="domain" description="Glycosyltransferase subfamily 4-like N-terminal" evidence="1">
    <location>
        <begin position="14"/>
        <end position="183"/>
    </location>
</feature>
<reference evidence="2 3" key="1">
    <citation type="submission" date="2016-07" db="EMBL/GenBank/DDBJ databases">
        <title>Whole-genome of two Shewanella species isolated from a digestive organ of sea cucumber Apostichopus japonicus Selenka 1867.</title>
        <authorList>
            <person name="Hong H.-H."/>
            <person name="Choi H."/>
            <person name="Cheon S."/>
            <person name="Oh J.-S."/>
            <person name="Lee H.-G."/>
            <person name="Park C."/>
        </authorList>
    </citation>
    <scope>NUCLEOTIDE SEQUENCE [LARGE SCALE GENOMIC DNA]</scope>
    <source>
        <strain evidence="2 3">CSB03KR</strain>
    </source>
</reference>
<dbReference type="CDD" id="cd03811">
    <property type="entry name" value="GT4_GT28_WabH-like"/>
    <property type="match status" value="1"/>
</dbReference>
<dbReference type="RefSeq" id="WP_028764545.1">
    <property type="nucleotide sequence ID" value="NZ_JAWWDQ010000005.1"/>
</dbReference>
<evidence type="ECO:0000313" key="2">
    <source>
        <dbReference type="EMBL" id="OEG75678.1"/>
    </source>
</evidence>
<comment type="caution">
    <text evidence="2">The sequence shown here is derived from an EMBL/GenBank/DDBJ whole genome shotgun (WGS) entry which is preliminary data.</text>
</comment>
<dbReference type="PANTHER" id="PTHR12526">
    <property type="entry name" value="GLYCOSYLTRANSFERASE"/>
    <property type="match status" value="1"/>
</dbReference>
<dbReference type="Pfam" id="PF13692">
    <property type="entry name" value="Glyco_trans_1_4"/>
    <property type="match status" value="1"/>
</dbReference>
<dbReference type="Pfam" id="PF13439">
    <property type="entry name" value="Glyco_transf_4"/>
    <property type="match status" value="1"/>
</dbReference>
<dbReference type="PANTHER" id="PTHR12526:SF638">
    <property type="entry name" value="SPORE COAT PROTEIN SA"/>
    <property type="match status" value="1"/>
</dbReference>
<sequence>MKRIAIAIDSLAGGGAEKIVLTLAAELKRLGHAPHLLVLTPHCEYQLPADIPVHFCFDESQKQSDSIWRVSRSVEEVKRWVSEIEAEYGLFDLFLSNLDKTNLLFTQANLSPLFCIVHNSIEEELKRQLKLGPLAYFNMLRAKKSLNGQHLVTVSKGIEREIIACQRISPQSIRTIYNPFDLKDIRGRADELNQAIPDGDFIIHVGRVAKQKRHDILFAALAKMKHQLPLVLLCSNPKKAMKLANKYGVADRIICPGFQANPFPWIKKARLLALSSDYEGLPTVLLESLICGTPVVSTDCPHGPNEILTGPLADFLSPRRDVDQLSEKMDAALGDYPNMEDIALFEHIEIEKIAKTYLALI</sequence>
<proteinExistence type="predicted"/>
<dbReference type="InterPro" id="IPR028098">
    <property type="entry name" value="Glyco_trans_4-like_N"/>
</dbReference>
<name>A0A1E5J068_SHECO</name>
<evidence type="ECO:0000313" key="3">
    <source>
        <dbReference type="Proteomes" id="UP000095230"/>
    </source>
</evidence>
<dbReference type="Proteomes" id="UP000095230">
    <property type="component" value="Unassembled WGS sequence"/>
</dbReference>
<dbReference type="EMBL" id="MCBT01000003">
    <property type="protein sequence ID" value="OEG75678.1"/>
    <property type="molecule type" value="Genomic_DNA"/>
</dbReference>
<organism evidence="2 3">
    <name type="scientific">Shewanella colwelliana</name>
    <name type="common">Alteromonas colwelliana</name>
    <dbReference type="NCBI Taxonomy" id="23"/>
    <lineage>
        <taxon>Bacteria</taxon>
        <taxon>Pseudomonadati</taxon>
        <taxon>Pseudomonadota</taxon>
        <taxon>Gammaproteobacteria</taxon>
        <taxon>Alteromonadales</taxon>
        <taxon>Shewanellaceae</taxon>
        <taxon>Shewanella</taxon>
    </lineage>
</organism>
<evidence type="ECO:0000259" key="1">
    <source>
        <dbReference type="Pfam" id="PF13439"/>
    </source>
</evidence>
<accession>A0A1E5J068</accession>